<dbReference type="GeneID" id="37112476"/>
<dbReference type="PANTHER" id="PTHR43364:SF15">
    <property type="entry name" value="ARYL-ALCOHOL DEHYDROGENASE AAD16-RELATED"/>
    <property type="match status" value="1"/>
</dbReference>
<evidence type="ECO:0000313" key="5">
    <source>
        <dbReference type="Proteomes" id="UP000246702"/>
    </source>
</evidence>
<accession>A0A317VIW9</accession>
<protein>
    <submittedName>
        <fullName evidence="4">Aldo/keto reductase</fullName>
    </submittedName>
</protein>
<dbReference type="InterPro" id="IPR023210">
    <property type="entry name" value="NADP_OxRdtase_dom"/>
</dbReference>
<dbReference type="RefSeq" id="XP_025463026.1">
    <property type="nucleotide sequence ID" value="XM_025610333.1"/>
</dbReference>
<dbReference type="STRING" id="1450535.A0A317VIW9"/>
<dbReference type="Proteomes" id="UP000246702">
    <property type="component" value="Unassembled WGS sequence"/>
</dbReference>
<comment type="caution">
    <text evidence="4">The sequence shown here is derived from an EMBL/GenBank/DDBJ whole genome shotgun (WGS) entry which is preliminary data.</text>
</comment>
<dbReference type="InterPro" id="IPR050523">
    <property type="entry name" value="AKR_Detox_Biosynth"/>
</dbReference>
<dbReference type="AlphaFoldDB" id="A0A317VIW9"/>
<evidence type="ECO:0000256" key="2">
    <source>
        <dbReference type="ARBA" id="ARBA00038157"/>
    </source>
</evidence>
<organism evidence="4 5">
    <name type="scientific">Aspergillus sclerotioniger CBS 115572</name>
    <dbReference type="NCBI Taxonomy" id="1450535"/>
    <lineage>
        <taxon>Eukaryota</taxon>
        <taxon>Fungi</taxon>
        <taxon>Dikarya</taxon>
        <taxon>Ascomycota</taxon>
        <taxon>Pezizomycotina</taxon>
        <taxon>Eurotiomycetes</taxon>
        <taxon>Eurotiomycetidae</taxon>
        <taxon>Eurotiales</taxon>
        <taxon>Aspergillaceae</taxon>
        <taxon>Aspergillus</taxon>
        <taxon>Aspergillus subgen. Circumdati</taxon>
    </lineage>
</organism>
<keyword evidence="5" id="KW-1185">Reference proteome</keyword>
<gene>
    <name evidence="4" type="ORF">BO94DRAFT_525916</name>
</gene>
<reference evidence="4 5" key="1">
    <citation type="submission" date="2016-12" db="EMBL/GenBank/DDBJ databases">
        <title>The genomes of Aspergillus section Nigri reveals drivers in fungal speciation.</title>
        <authorList>
            <consortium name="DOE Joint Genome Institute"/>
            <person name="Vesth T.C."/>
            <person name="Nybo J."/>
            <person name="Theobald S."/>
            <person name="Brandl J."/>
            <person name="Frisvad J.C."/>
            <person name="Nielsen K.F."/>
            <person name="Lyhne E.K."/>
            <person name="Kogle M.E."/>
            <person name="Kuo A."/>
            <person name="Riley R."/>
            <person name="Clum A."/>
            <person name="Nolan M."/>
            <person name="Lipzen A."/>
            <person name="Salamov A."/>
            <person name="Henrissat B."/>
            <person name="Wiebenga A."/>
            <person name="De Vries R.P."/>
            <person name="Grigoriev I.V."/>
            <person name="Mortensen U.H."/>
            <person name="Andersen M.R."/>
            <person name="Baker S.E."/>
        </authorList>
    </citation>
    <scope>NUCLEOTIDE SEQUENCE [LARGE SCALE GENOMIC DNA]</scope>
    <source>
        <strain evidence="4 5">CBS 115572</strain>
    </source>
</reference>
<evidence type="ECO:0000313" key="4">
    <source>
        <dbReference type="EMBL" id="PWY71790.1"/>
    </source>
</evidence>
<dbReference type="InterPro" id="IPR036812">
    <property type="entry name" value="NAD(P)_OxRdtase_dom_sf"/>
</dbReference>
<name>A0A317VIW9_9EURO</name>
<dbReference type="SUPFAM" id="SSF51430">
    <property type="entry name" value="NAD(P)-linked oxidoreductase"/>
    <property type="match status" value="1"/>
</dbReference>
<evidence type="ECO:0000259" key="3">
    <source>
        <dbReference type="Pfam" id="PF00248"/>
    </source>
</evidence>
<dbReference type="PANTHER" id="PTHR43364">
    <property type="entry name" value="NADH-SPECIFIC METHYLGLYOXAL REDUCTASE-RELATED"/>
    <property type="match status" value="1"/>
</dbReference>
<proteinExistence type="inferred from homology"/>
<dbReference type="Pfam" id="PF00248">
    <property type="entry name" value="Aldo_ket_red"/>
    <property type="match status" value="1"/>
</dbReference>
<evidence type="ECO:0000256" key="1">
    <source>
        <dbReference type="ARBA" id="ARBA00023002"/>
    </source>
</evidence>
<sequence length="320" mass="36902">MPSQQLGKRQVDVSKVILYWKIHENSCPKRRTPFMNDDSALCLFKDAYNRGIDTWDITNCCSNGKSETLMGRALTEHQIPRTRAVIMTKLGIPSSIDVRCPVGTLRQLVLDAVEASLRRLKTQYIDVLKVHYIQRADPRVLMRVLNELVQVGKVNYLCASNMCCWQLAKLHYEAKMKDWATFALSRGPYNLLYREGEREIYPFCKAEGIGLVAWDPLAEGLLIEQHSRINESPRYRWGVAQNERIVARLREIARVRQWSMHTCAIAWVLRKKICVSVGMHDINNSAWEAVRVCMDLPGVTVLEEEYRYIPVHAVQPIEDE</sequence>
<dbReference type="GO" id="GO:0016491">
    <property type="term" value="F:oxidoreductase activity"/>
    <property type="evidence" value="ECO:0007669"/>
    <property type="project" value="UniProtKB-KW"/>
</dbReference>
<dbReference type="EMBL" id="MSFK01000035">
    <property type="protein sequence ID" value="PWY71790.1"/>
    <property type="molecule type" value="Genomic_DNA"/>
</dbReference>
<comment type="similarity">
    <text evidence="2">Belongs to the aldo/keto reductase family. Aldo/keto reductase 2 subfamily.</text>
</comment>
<dbReference type="OrthoDB" id="48988at2759"/>
<feature type="domain" description="NADP-dependent oxidoreductase" evidence="3">
    <location>
        <begin position="34"/>
        <end position="280"/>
    </location>
</feature>
<dbReference type="Gene3D" id="3.20.20.100">
    <property type="entry name" value="NADP-dependent oxidoreductase domain"/>
    <property type="match status" value="1"/>
</dbReference>
<keyword evidence="1" id="KW-0560">Oxidoreductase</keyword>